<evidence type="ECO:0000313" key="2">
    <source>
        <dbReference type="EMBL" id="TFK79871.1"/>
    </source>
</evidence>
<reference evidence="2 3" key="1">
    <citation type="journal article" date="2019" name="Nat. Ecol. Evol.">
        <title>Megaphylogeny resolves global patterns of mushroom evolution.</title>
        <authorList>
            <person name="Varga T."/>
            <person name="Krizsan K."/>
            <person name="Foldi C."/>
            <person name="Dima B."/>
            <person name="Sanchez-Garcia M."/>
            <person name="Sanchez-Ramirez S."/>
            <person name="Szollosi G.J."/>
            <person name="Szarkandi J.G."/>
            <person name="Papp V."/>
            <person name="Albert L."/>
            <person name="Andreopoulos W."/>
            <person name="Angelini C."/>
            <person name="Antonin V."/>
            <person name="Barry K.W."/>
            <person name="Bougher N.L."/>
            <person name="Buchanan P."/>
            <person name="Buyck B."/>
            <person name="Bense V."/>
            <person name="Catcheside P."/>
            <person name="Chovatia M."/>
            <person name="Cooper J."/>
            <person name="Damon W."/>
            <person name="Desjardin D."/>
            <person name="Finy P."/>
            <person name="Geml J."/>
            <person name="Haridas S."/>
            <person name="Hughes K."/>
            <person name="Justo A."/>
            <person name="Karasinski D."/>
            <person name="Kautmanova I."/>
            <person name="Kiss B."/>
            <person name="Kocsube S."/>
            <person name="Kotiranta H."/>
            <person name="LaButti K.M."/>
            <person name="Lechner B.E."/>
            <person name="Liimatainen K."/>
            <person name="Lipzen A."/>
            <person name="Lukacs Z."/>
            <person name="Mihaltcheva S."/>
            <person name="Morgado L.N."/>
            <person name="Niskanen T."/>
            <person name="Noordeloos M.E."/>
            <person name="Ohm R.A."/>
            <person name="Ortiz-Santana B."/>
            <person name="Ovrebo C."/>
            <person name="Racz N."/>
            <person name="Riley R."/>
            <person name="Savchenko A."/>
            <person name="Shiryaev A."/>
            <person name="Soop K."/>
            <person name="Spirin V."/>
            <person name="Szebenyi C."/>
            <person name="Tomsovsky M."/>
            <person name="Tulloss R.E."/>
            <person name="Uehling J."/>
            <person name="Grigoriev I.V."/>
            <person name="Vagvolgyi C."/>
            <person name="Papp T."/>
            <person name="Martin F.M."/>
            <person name="Miettinen O."/>
            <person name="Hibbett D.S."/>
            <person name="Nagy L.G."/>
        </authorList>
    </citation>
    <scope>NUCLEOTIDE SEQUENCE [LARGE SCALE GENOMIC DNA]</scope>
    <source>
        <strain evidence="2 3">HHB13444</strain>
    </source>
</reference>
<dbReference type="EMBL" id="ML211908">
    <property type="protein sequence ID" value="TFK79871.1"/>
    <property type="molecule type" value="Genomic_DNA"/>
</dbReference>
<evidence type="ECO:0000256" key="1">
    <source>
        <dbReference type="SAM" id="MobiDB-lite"/>
    </source>
</evidence>
<accession>A0A5C3NRK9</accession>
<evidence type="ECO:0000313" key="3">
    <source>
        <dbReference type="Proteomes" id="UP000308197"/>
    </source>
</evidence>
<protein>
    <submittedName>
        <fullName evidence="2">Uncharacterized protein</fullName>
    </submittedName>
</protein>
<dbReference type="Proteomes" id="UP000308197">
    <property type="component" value="Unassembled WGS sequence"/>
</dbReference>
<dbReference type="InParanoid" id="A0A5C3NRK9"/>
<name>A0A5C3NRK9_9APHY</name>
<gene>
    <name evidence="2" type="ORF">K466DRAFT_592153</name>
</gene>
<sequence length="78" mass="8497">MLETFACSRVLTLSSLRSAASGDATLRAKTSPPHPSRLHLVPLTRPRTPTHSGASCVPNIVSQVMLVLQPREEKKTYT</sequence>
<keyword evidence="3" id="KW-1185">Reference proteome</keyword>
<dbReference type="AlphaFoldDB" id="A0A5C3NRK9"/>
<feature type="region of interest" description="Disordered" evidence="1">
    <location>
        <begin position="22"/>
        <end position="55"/>
    </location>
</feature>
<proteinExistence type="predicted"/>
<organism evidence="2 3">
    <name type="scientific">Polyporus arcularius HHB13444</name>
    <dbReference type="NCBI Taxonomy" id="1314778"/>
    <lineage>
        <taxon>Eukaryota</taxon>
        <taxon>Fungi</taxon>
        <taxon>Dikarya</taxon>
        <taxon>Basidiomycota</taxon>
        <taxon>Agaricomycotina</taxon>
        <taxon>Agaricomycetes</taxon>
        <taxon>Polyporales</taxon>
        <taxon>Polyporaceae</taxon>
        <taxon>Polyporus</taxon>
    </lineage>
</organism>